<evidence type="ECO:0000313" key="2">
    <source>
        <dbReference type="Proteomes" id="UP001158067"/>
    </source>
</evidence>
<comment type="caution">
    <text evidence="1">The sequence shown here is derived from an EMBL/GenBank/DDBJ whole genome shotgun (WGS) entry which is preliminary data.</text>
</comment>
<gene>
    <name evidence="1" type="ORF">SAMN06265222_115100</name>
</gene>
<name>A0ABY1QJM2_9BACT</name>
<reference evidence="1 2" key="1">
    <citation type="submission" date="2017-05" db="EMBL/GenBank/DDBJ databases">
        <authorList>
            <person name="Varghese N."/>
            <person name="Submissions S."/>
        </authorList>
    </citation>
    <scope>NUCLEOTIDE SEQUENCE [LARGE SCALE GENOMIC DNA]</scope>
    <source>
        <strain evidence="1 2">DSM 25457</strain>
    </source>
</reference>
<proteinExistence type="predicted"/>
<dbReference type="RefSeq" id="WP_283434626.1">
    <property type="nucleotide sequence ID" value="NZ_FXUG01000015.1"/>
</dbReference>
<keyword evidence="2" id="KW-1185">Reference proteome</keyword>
<sequence>MFQLDLKRTQVAIAAGRLDEAFSLLKSSSARGHRDGQDLVDQLIAAFVDRGNQHFIEGRFDDAWHDASAAAYFGGRQIEVARLLAQIREVRTSERQTPVGKLAVPKTSIGRAPERQTPVRKLFEPEPQRHTGAMVLHVDGLGSLLLLRSDTVSIGDASSSSRHDITMQTDGVHAPIWIHRDGDSREGQDYFAKSVSSFMVNGKTISERLLVDGDAISVGQRGRLRFTRSVAASGSAILEVTAAKLVRRDIRRVVLMADSLLFGSFGSHFRLPVGDGSIIMQPTRDGASDAAYTLHRQGGFDRKPLAMGGSVRFDDIRFALSPYPLAGTNA</sequence>
<organism evidence="1 2">
    <name type="scientific">Neorhodopirellula lusitana</name>
    <dbReference type="NCBI Taxonomy" id="445327"/>
    <lineage>
        <taxon>Bacteria</taxon>
        <taxon>Pseudomonadati</taxon>
        <taxon>Planctomycetota</taxon>
        <taxon>Planctomycetia</taxon>
        <taxon>Pirellulales</taxon>
        <taxon>Pirellulaceae</taxon>
        <taxon>Neorhodopirellula</taxon>
    </lineage>
</organism>
<accession>A0ABY1QJM2</accession>
<dbReference type="EMBL" id="FXUG01000015">
    <property type="protein sequence ID" value="SMP72554.1"/>
    <property type="molecule type" value="Genomic_DNA"/>
</dbReference>
<dbReference type="Proteomes" id="UP001158067">
    <property type="component" value="Unassembled WGS sequence"/>
</dbReference>
<evidence type="ECO:0008006" key="3">
    <source>
        <dbReference type="Google" id="ProtNLM"/>
    </source>
</evidence>
<evidence type="ECO:0000313" key="1">
    <source>
        <dbReference type="EMBL" id="SMP72554.1"/>
    </source>
</evidence>
<protein>
    <recommendedName>
        <fullName evidence="3">FHA domain-containing protein</fullName>
    </recommendedName>
</protein>